<name>A0A1V6C758_UNCT6</name>
<proteinExistence type="predicted"/>
<dbReference type="GO" id="GO:0016829">
    <property type="term" value="F:lyase activity"/>
    <property type="evidence" value="ECO:0007669"/>
    <property type="project" value="InterPro"/>
</dbReference>
<evidence type="ECO:0000313" key="3">
    <source>
        <dbReference type="EMBL" id="OQB72758.1"/>
    </source>
</evidence>
<dbReference type="InterPro" id="IPR008929">
    <property type="entry name" value="Chondroitin_lyas"/>
</dbReference>
<dbReference type="PANTHER" id="PTHR38045">
    <property type="entry name" value="CHROMOSOME 1, WHOLE GENOME SHOTGUN SEQUENCE"/>
    <property type="match status" value="1"/>
</dbReference>
<accession>A0A1V6C758</accession>
<dbReference type="InterPro" id="IPR012480">
    <property type="entry name" value="Hepar_II_III_C"/>
</dbReference>
<feature type="domain" description="Heparinase II/III-like C-terminal" evidence="2">
    <location>
        <begin position="342"/>
        <end position="528"/>
    </location>
</feature>
<dbReference type="EMBL" id="MWDQ01000114">
    <property type="protein sequence ID" value="OQB72758.1"/>
    <property type="molecule type" value="Genomic_DNA"/>
</dbReference>
<gene>
    <name evidence="3" type="ORF">BWX89_01222</name>
</gene>
<dbReference type="AlphaFoldDB" id="A0A1V6C758"/>
<comment type="subcellular location">
    <subcellularLocation>
        <location evidence="1">Cell envelope</location>
    </subcellularLocation>
</comment>
<dbReference type="Pfam" id="PF07940">
    <property type="entry name" value="Hepar_II_III_C"/>
    <property type="match status" value="1"/>
</dbReference>
<comment type="caution">
    <text evidence="3">The sequence shown here is derived from an EMBL/GenBank/DDBJ whole genome shotgun (WGS) entry which is preliminary data.</text>
</comment>
<dbReference type="Proteomes" id="UP000485562">
    <property type="component" value="Unassembled WGS sequence"/>
</dbReference>
<evidence type="ECO:0000259" key="2">
    <source>
        <dbReference type="Pfam" id="PF07940"/>
    </source>
</evidence>
<protein>
    <submittedName>
        <fullName evidence="3">Heparinase II/III-like protein</fullName>
    </submittedName>
</protein>
<dbReference type="SUPFAM" id="SSF48230">
    <property type="entry name" value="Chondroitin AC/alginate lyase"/>
    <property type="match status" value="1"/>
</dbReference>
<dbReference type="Gene3D" id="2.70.98.70">
    <property type="match status" value="1"/>
</dbReference>
<evidence type="ECO:0000256" key="1">
    <source>
        <dbReference type="ARBA" id="ARBA00004196"/>
    </source>
</evidence>
<organism evidence="3">
    <name type="scientific">candidate division TA06 bacterium ADurb.Bin131</name>
    <dbReference type="NCBI Taxonomy" id="1852827"/>
    <lineage>
        <taxon>Bacteria</taxon>
        <taxon>Bacteria division TA06</taxon>
    </lineage>
</organism>
<dbReference type="Gene3D" id="1.50.10.100">
    <property type="entry name" value="Chondroitin AC/alginate lyase"/>
    <property type="match status" value="1"/>
</dbReference>
<sequence>MQNYDIDVIKPEKEIILRKSELRKPAYTKPIISDAEKIIRLKIPETYYSAFRMFHLTGDRLEYQKPMRQKRSNLLILAMASYLTQRKDFVLKLEDYIWDICNEPNWCMPAHLPELLDFNKKYIDLLSAETARMFAEIFLLLGDILDTSIKNRIEYEVENRIFIPFFKHPDEYWWFKRYDSNWCAVCCGEIGTSTICMAREKPYFHKIMQDIINSINSYLDCLDSLGGWVEGISYWNYGMTNAVRFADTLYRSTDGKINLFTHPKIQLTGLFPVYCFLPPDGFVNFGDAPRNTSLNRETMLLLGKHTNSASQISYLSEQIKFYDYQDIRSLREIPITAPLPPKETFVHYKDIGWVITRKNWKEKTGPVFAIKAGNNNEPHNHLDIGQFIFHVFGQDYLCDWGSGLYTKDYFSSKRYENPFCNTDGHSVIFIDGISQQPGSQYCGKIVEATTSDQQDLILLDMTDAYPGELVEKIVRSIRFSKKEKYGKLFICDSILTKGKRTIETRIQFNGTLKKINKSYLILQGKNGKIAINITEPEKFLLSFGVFKNQKPHHGNEITMKFLKITAEKTNKVNFSIEITPIS</sequence>
<reference evidence="3" key="1">
    <citation type="submission" date="2017-02" db="EMBL/GenBank/DDBJ databases">
        <title>Delving into the versatile metabolic prowess of the omnipresent phylum Bacteroidetes.</title>
        <authorList>
            <person name="Nobu M.K."/>
            <person name="Mei R."/>
            <person name="Narihiro T."/>
            <person name="Kuroda K."/>
            <person name="Liu W.-T."/>
        </authorList>
    </citation>
    <scope>NUCLEOTIDE SEQUENCE</scope>
    <source>
        <strain evidence="3">ADurb.Bin131</strain>
    </source>
</reference>
<dbReference type="GO" id="GO:0030313">
    <property type="term" value="C:cell envelope"/>
    <property type="evidence" value="ECO:0007669"/>
    <property type="project" value="UniProtKB-SubCell"/>
</dbReference>
<dbReference type="PANTHER" id="PTHR38045:SF1">
    <property type="entry name" value="HEPARINASE II_III-LIKE PROTEIN"/>
    <property type="match status" value="1"/>
</dbReference>